<comment type="caution">
    <text evidence="2">The sequence shown here is derived from an EMBL/GenBank/DDBJ whole genome shotgun (WGS) entry which is preliminary data.</text>
</comment>
<protein>
    <submittedName>
        <fullName evidence="2">Transposase</fullName>
    </submittedName>
</protein>
<evidence type="ECO:0000313" key="2">
    <source>
        <dbReference type="EMBL" id="NBC68424.1"/>
    </source>
</evidence>
<organism evidence="2 3">
    <name type="scientific">Paenibacillus sacheonensis</name>
    <dbReference type="NCBI Taxonomy" id="742054"/>
    <lineage>
        <taxon>Bacteria</taxon>
        <taxon>Bacillati</taxon>
        <taxon>Bacillota</taxon>
        <taxon>Bacilli</taxon>
        <taxon>Bacillales</taxon>
        <taxon>Paenibacillaceae</taxon>
        <taxon>Paenibacillus</taxon>
    </lineage>
</organism>
<dbReference type="GO" id="GO:0004803">
    <property type="term" value="F:transposase activity"/>
    <property type="evidence" value="ECO:0007669"/>
    <property type="project" value="InterPro"/>
</dbReference>
<dbReference type="GO" id="GO:0003677">
    <property type="term" value="F:DNA binding"/>
    <property type="evidence" value="ECO:0007669"/>
    <property type="project" value="InterPro"/>
</dbReference>
<dbReference type="InterPro" id="IPR003346">
    <property type="entry name" value="Transposase_20"/>
</dbReference>
<dbReference type="EMBL" id="JAAAMU010000002">
    <property type="protein sequence ID" value="NBC68424.1"/>
    <property type="molecule type" value="Genomic_DNA"/>
</dbReference>
<dbReference type="AlphaFoldDB" id="A0A7X4YN04"/>
<evidence type="ECO:0000313" key="3">
    <source>
        <dbReference type="Proteomes" id="UP000558113"/>
    </source>
</evidence>
<dbReference type="Pfam" id="PF02371">
    <property type="entry name" value="Transposase_20"/>
    <property type="match status" value="1"/>
</dbReference>
<dbReference type="RefSeq" id="WP_161695183.1">
    <property type="nucleotide sequence ID" value="NZ_JAAAMU010000002.1"/>
</dbReference>
<evidence type="ECO:0000259" key="1">
    <source>
        <dbReference type="Pfam" id="PF02371"/>
    </source>
</evidence>
<keyword evidence="3" id="KW-1185">Reference proteome</keyword>
<sequence length="48" mass="5643">MSLSKRGRPRLRHALFMATMALIMNDESFKRQQEINVKTKSMKCRCAQ</sequence>
<dbReference type="Proteomes" id="UP000558113">
    <property type="component" value="Unassembled WGS sequence"/>
</dbReference>
<gene>
    <name evidence="2" type="ORF">GT003_05385</name>
</gene>
<accession>A0A7X4YN04</accession>
<name>A0A7X4YN04_9BACL</name>
<reference evidence="2 3" key="1">
    <citation type="submission" date="2020-01" db="EMBL/GenBank/DDBJ databases">
        <title>Paenibacillus soybeanensis sp. nov. isolated from the nodules of soybean (Glycine max(L.) Merr).</title>
        <authorList>
            <person name="Wang H."/>
        </authorList>
    </citation>
    <scope>NUCLEOTIDE SEQUENCE [LARGE SCALE GENOMIC DNA]</scope>
    <source>
        <strain evidence="2 3">DSM 23054</strain>
    </source>
</reference>
<dbReference type="OrthoDB" id="2664851at2"/>
<dbReference type="GO" id="GO:0006313">
    <property type="term" value="P:DNA transposition"/>
    <property type="evidence" value="ECO:0007669"/>
    <property type="project" value="InterPro"/>
</dbReference>
<proteinExistence type="predicted"/>
<feature type="domain" description="Transposase IS116/IS110/IS902 C-terminal" evidence="1">
    <location>
        <begin position="2"/>
        <end position="31"/>
    </location>
</feature>